<dbReference type="EMBL" id="BMAW01033804">
    <property type="protein sequence ID" value="GFU31939.1"/>
    <property type="molecule type" value="Genomic_DNA"/>
</dbReference>
<accession>A0A8X6QLM8</accession>
<keyword evidence="3" id="KW-1185">Reference proteome</keyword>
<dbReference type="AlphaFoldDB" id="A0A8X6QLM8"/>
<feature type="region of interest" description="Disordered" evidence="1">
    <location>
        <begin position="43"/>
        <end position="71"/>
    </location>
</feature>
<dbReference type="Proteomes" id="UP000887013">
    <property type="component" value="Unassembled WGS sequence"/>
</dbReference>
<gene>
    <name evidence="2" type="ORF">NPIL_149001</name>
</gene>
<name>A0A8X6QLM8_NEPPI</name>
<sequence length="154" mass="17586">MLGYVCQHRTVTILILWADSGFSPSTSSNLSTYVKVIDISRQVQDEETGTQTQDPSCKVSDTESQDSDRKESDFLDLRKYNEFFPDTEPKALDSEESDLGDFCSQSLETEKSVRLPTRKSRAFNSFMILEEIREKLNPWGSSSDLRIEKKITIL</sequence>
<reference evidence="2" key="1">
    <citation type="submission" date="2020-08" db="EMBL/GenBank/DDBJ databases">
        <title>Multicomponent nature underlies the extraordinary mechanical properties of spider dragline silk.</title>
        <authorList>
            <person name="Kono N."/>
            <person name="Nakamura H."/>
            <person name="Mori M."/>
            <person name="Yoshida Y."/>
            <person name="Ohtoshi R."/>
            <person name="Malay A.D."/>
            <person name="Moran D.A.P."/>
            <person name="Tomita M."/>
            <person name="Numata K."/>
            <person name="Arakawa K."/>
        </authorList>
    </citation>
    <scope>NUCLEOTIDE SEQUENCE</scope>
</reference>
<evidence type="ECO:0000313" key="2">
    <source>
        <dbReference type="EMBL" id="GFU31939.1"/>
    </source>
</evidence>
<proteinExistence type="predicted"/>
<comment type="caution">
    <text evidence="2">The sequence shown here is derived from an EMBL/GenBank/DDBJ whole genome shotgun (WGS) entry which is preliminary data.</text>
</comment>
<evidence type="ECO:0000256" key="1">
    <source>
        <dbReference type="SAM" id="MobiDB-lite"/>
    </source>
</evidence>
<evidence type="ECO:0000313" key="3">
    <source>
        <dbReference type="Proteomes" id="UP000887013"/>
    </source>
</evidence>
<protein>
    <submittedName>
        <fullName evidence="2">Uncharacterized protein</fullName>
    </submittedName>
</protein>
<organism evidence="2 3">
    <name type="scientific">Nephila pilipes</name>
    <name type="common">Giant wood spider</name>
    <name type="synonym">Nephila maculata</name>
    <dbReference type="NCBI Taxonomy" id="299642"/>
    <lineage>
        <taxon>Eukaryota</taxon>
        <taxon>Metazoa</taxon>
        <taxon>Ecdysozoa</taxon>
        <taxon>Arthropoda</taxon>
        <taxon>Chelicerata</taxon>
        <taxon>Arachnida</taxon>
        <taxon>Araneae</taxon>
        <taxon>Araneomorphae</taxon>
        <taxon>Entelegynae</taxon>
        <taxon>Araneoidea</taxon>
        <taxon>Nephilidae</taxon>
        <taxon>Nephila</taxon>
    </lineage>
</organism>